<evidence type="ECO:0000313" key="5">
    <source>
        <dbReference type="Proteomes" id="UP000644699"/>
    </source>
</evidence>
<keyword evidence="2" id="KW-0012">Acyltransferase</keyword>
<dbReference type="Gene3D" id="3.40.630.30">
    <property type="match status" value="1"/>
</dbReference>
<keyword evidence="1" id="KW-0808">Transferase</keyword>
<dbReference type="Proteomes" id="UP000644699">
    <property type="component" value="Unassembled WGS sequence"/>
</dbReference>
<reference evidence="4" key="1">
    <citation type="journal article" date="2014" name="Int. J. Syst. Evol. Microbiol.">
        <title>Complete genome sequence of Corynebacterium casei LMG S-19264T (=DSM 44701T), isolated from a smear-ripened cheese.</title>
        <authorList>
            <consortium name="US DOE Joint Genome Institute (JGI-PGF)"/>
            <person name="Walter F."/>
            <person name="Albersmeier A."/>
            <person name="Kalinowski J."/>
            <person name="Ruckert C."/>
        </authorList>
    </citation>
    <scope>NUCLEOTIDE SEQUENCE</scope>
    <source>
        <strain evidence="4">CGMCC 1.15367</strain>
    </source>
</reference>
<dbReference type="AlphaFoldDB" id="A0A917E7M0"/>
<evidence type="ECO:0000313" key="4">
    <source>
        <dbReference type="EMBL" id="GGE08519.1"/>
    </source>
</evidence>
<dbReference type="PROSITE" id="PS51186">
    <property type="entry name" value="GNAT"/>
    <property type="match status" value="1"/>
</dbReference>
<comment type="caution">
    <text evidence="4">The sequence shown here is derived from an EMBL/GenBank/DDBJ whole genome shotgun (WGS) entry which is preliminary data.</text>
</comment>
<dbReference type="GO" id="GO:0016747">
    <property type="term" value="F:acyltransferase activity, transferring groups other than amino-acyl groups"/>
    <property type="evidence" value="ECO:0007669"/>
    <property type="project" value="InterPro"/>
</dbReference>
<proteinExistence type="predicted"/>
<dbReference type="Pfam" id="PF00583">
    <property type="entry name" value="Acetyltransf_1"/>
    <property type="match status" value="1"/>
</dbReference>
<reference evidence="4" key="2">
    <citation type="submission" date="2020-09" db="EMBL/GenBank/DDBJ databases">
        <authorList>
            <person name="Sun Q."/>
            <person name="Zhou Y."/>
        </authorList>
    </citation>
    <scope>NUCLEOTIDE SEQUENCE</scope>
    <source>
        <strain evidence="4">CGMCC 1.15367</strain>
    </source>
</reference>
<dbReference type="SUPFAM" id="SSF55729">
    <property type="entry name" value="Acyl-CoA N-acyltransferases (Nat)"/>
    <property type="match status" value="1"/>
</dbReference>
<dbReference type="InterPro" id="IPR016181">
    <property type="entry name" value="Acyl_CoA_acyltransferase"/>
</dbReference>
<keyword evidence="5" id="KW-1185">Reference proteome</keyword>
<gene>
    <name evidence="4" type="ORF">GCM10011390_29500</name>
</gene>
<protein>
    <submittedName>
        <fullName evidence="4">N-acetyltransferase GCN5</fullName>
    </submittedName>
</protein>
<evidence type="ECO:0000256" key="2">
    <source>
        <dbReference type="ARBA" id="ARBA00023315"/>
    </source>
</evidence>
<evidence type="ECO:0000259" key="3">
    <source>
        <dbReference type="PROSITE" id="PS51186"/>
    </source>
</evidence>
<dbReference type="EMBL" id="BMIQ01000004">
    <property type="protein sequence ID" value="GGE08519.1"/>
    <property type="molecule type" value="Genomic_DNA"/>
</dbReference>
<organism evidence="4 5">
    <name type="scientific">Aureimonas endophytica</name>
    <dbReference type="NCBI Taxonomy" id="2027858"/>
    <lineage>
        <taxon>Bacteria</taxon>
        <taxon>Pseudomonadati</taxon>
        <taxon>Pseudomonadota</taxon>
        <taxon>Alphaproteobacteria</taxon>
        <taxon>Hyphomicrobiales</taxon>
        <taxon>Aurantimonadaceae</taxon>
        <taxon>Aureimonas</taxon>
    </lineage>
</organism>
<dbReference type="CDD" id="cd04301">
    <property type="entry name" value="NAT_SF"/>
    <property type="match status" value="1"/>
</dbReference>
<name>A0A917E7M0_9HYPH</name>
<feature type="domain" description="N-acetyltransferase" evidence="3">
    <location>
        <begin position="6"/>
        <end position="168"/>
    </location>
</feature>
<dbReference type="InterPro" id="IPR000182">
    <property type="entry name" value="GNAT_dom"/>
</dbReference>
<sequence>MKTVAADIRFAEDRDAAALAAIHADAWQGAYAGIIPYPALRAMIRRRDPSWWREAVRRRAAILLLEFDGAPVGYATLGRNRMPALAVGGEIYEIYLLPAFQGVGLGRRLFGAARGLLAERGLAGTTVWALAENRNAVAFYRGLGGVNVAEGRESFGSVAVKKLAFLWR</sequence>
<evidence type="ECO:0000256" key="1">
    <source>
        <dbReference type="ARBA" id="ARBA00022679"/>
    </source>
</evidence>
<dbReference type="PANTHER" id="PTHR43877:SF1">
    <property type="entry name" value="ACETYLTRANSFERASE"/>
    <property type="match status" value="1"/>
</dbReference>
<dbReference type="RefSeq" id="WP_188909727.1">
    <property type="nucleotide sequence ID" value="NZ_BMIQ01000004.1"/>
</dbReference>
<accession>A0A917E7M0</accession>
<dbReference type="PANTHER" id="PTHR43877">
    <property type="entry name" value="AMINOALKYLPHOSPHONATE N-ACETYLTRANSFERASE-RELATED-RELATED"/>
    <property type="match status" value="1"/>
</dbReference>
<dbReference type="InterPro" id="IPR050832">
    <property type="entry name" value="Bact_Acetyltransf"/>
</dbReference>